<evidence type="ECO:0008006" key="4">
    <source>
        <dbReference type="Google" id="ProtNLM"/>
    </source>
</evidence>
<keyword evidence="3" id="KW-1185">Reference proteome</keyword>
<accession>A0A1I1BCF7</accession>
<feature type="signal peptide" evidence="1">
    <location>
        <begin position="1"/>
        <end position="33"/>
    </location>
</feature>
<evidence type="ECO:0000256" key="1">
    <source>
        <dbReference type="SAM" id="SignalP"/>
    </source>
</evidence>
<sequence>MTRTRATRRLSTAMAGLACSASLGLALAPTASAQETSADAVEWSTSHGTAEASGTRWVEGSSIFDRELVVQGELRNSGDGCYSVWVRWIFDLAPGPERKNATVCGAGSVPVDIRGRYTTPTTTAYLRICRGETDVSDCGPTENLTSWPIEG</sequence>
<name>A0A1I1BCF7_9PSEU</name>
<dbReference type="RefSeq" id="WP_143101877.1">
    <property type="nucleotide sequence ID" value="NZ_FOKG01000013.1"/>
</dbReference>
<proteinExistence type="predicted"/>
<dbReference type="EMBL" id="FOKG01000013">
    <property type="protein sequence ID" value="SFB48055.1"/>
    <property type="molecule type" value="Genomic_DNA"/>
</dbReference>
<reference evidence="3" key="1">
    <citation type="submission" date="2016-10" db="EMBL/GenBank/DDBJ databases">
        <authorList>
            <person name="Varghese N."/>
            <person name="Submissions S."/>
        </authorList>
    </citation>
    <scope>NUCLEOTIDE SEQUENCE [LARGE SCALE GENOMIC DNA]</scope>
    <source>
        <strain evidence="3">CGMCC 4.3568</strain>
    </source>
</reference>
<keyword evidence="1" id="KW-0732">Signal</keyword>
<protein>
    <recommendedName>
        <fullName evidence="4">Secreted protein</fullName>
    </recommendedName>
</protein>
<dbReference type="STRING" id="490629.SAMN05216266_11388"/>
<dbReference type="OrthoDB" id="3690785at2"/>
<gene>
    <name evidence="2" type="ORF">SAMN05216266_11388</name>
</gene>
<dbReference type="AlphaFoldDB" id="A0A1I1BCF7"/>
<dbReference type="Proteomes" id="UP000243799">
    <property type="component" value="Unassembled WGS sequence"/>
</dbReference>
<evidence type="ECO:0000313" key="2">
    <source>
        <dbReference type="EMBL" id="SFB48055.1"/>
    </source>
</evidence>
<evidence type="ECO:0000313" key="3">
    <source>
        <dbReference type="Proteomes" id="UP000243799"/>
    </source>
</evidence>
<organism evidence="2 3">
    <name type="scientific">Amycolatopsis marina</name>
    <dbReference type="NCBI Taxonomy" id="490629"/>
    <lineage>
        <taxon>Bacteria</taxon>
        <taxon>Bacillati</taxon>
        <taxon>Actinomycetota</taxon>
        <taxon>Actinomycetes</taxon>
        <taxon>Pseudonocardiales</taxon>
        <taxon>Pseudonocardiaceae</taxon>
        <taxon>Amycolatopsis</taxon>
    </lineage>
</organism>
<feature type="chain" id="PRO_5017362664" description="Secreted protein" evidence="1">
    <location>
        <begin position="34"/>
        <end position="151"/>
    </location>
</feature>